<evidence type="ECO:0000256" key="2">
    <source>
        <dbReference type="ARBA" id="ARBA00004323"/>
    </source>
</evidence>
<comment type="subcellular location">
    <subcellularLocation>
        <location evidence="2">Golgi apparatus membrane</location>
        <topology evidence="2">Single-pass type II membrane protein</topology>
    </subcellularLocation>
</comment>
<dbReference type="SUPFAM" id="SSF53448">
    <property type="entry name" value="Nucleotide-diphospho-sugar transferases"/>
    <property type="match status" value="1"/>
</dbReference>
<dbReference type="EMBL" id="CAXAMN010015336">
    <property type="protein sequence ID" value="CAK9045564.1"/>
    <property type="molecule type" value="Genomic_DNA"/>
</dbReference>
<evidence type="ECO:0000256" key="4">
    <source>
        <dbReference type="ARBA" id="ARBA00006492"/>
    </source>
</evidence>
<comment type="catalytic activity">
    <reaction evidence="16">
        <text>N(4)-(alpha-D-Man-(1-&gt;3)-[alpha-D-Man-(1-&gt;3)-[alpha-D-Man-(1-&gt;6)]-alpha-D-Man-(1-&gt;6)]-beta-D-Man-(1-&gt;4)-beta-D-GlcNAc-(1-&gt;4)-beta-D-GlcNAc)-L-asparaginyl-[protein] (N-glucan mannose isomer 5A1,2) + UDP-N-acetyl-alpha-D-glucosamine = N(4)-{beta-D-GlcNAc-(1-&gt;2)-alpha-D-Man-(1-&gt;3)-[alpha-D-Man-(1-&gt;3)-[alpha-D-Man-(1-&gt;6)]-alpha-D-Man-(1-&gt;6)]-beta-D-Man-(1-&gt;4)-beta-D-GlcNAc-(1-&gt;4)-beta-D-GlcNAc}-L-asparaginyl-[protein] + UDP + H(+)</text>
        <dbReference type="Rhea" id="RHEA:11456"/>
        <dbReference type="Rhea" id="RHEA-COMP:14367"/>
        <dbReference type="Rhea" id="RHEA-COMP:14368"/>
        <dbReference type="ChEBI" id="CHEBI:15378"/>
        <dbReference type="ChEBI" id="CHEBI:57705"/>
        <dbReference type="ChEBI" id="CHEBI:58223"/>
        <dbReference type="ChEBI" id="CHEBI:59087"/>
        <dbReference type="ChEBI" id="CHEBI:60625"/>
        <dbReference type="EC" id="2.4.1.101"/>
    </reaction>
</comment>
<dbReference type="Pfam" id="PF03071">
    <property type="entry name" value="GNT-I"/>
    <property type="match status" value="1"/>
</dbReference>
<comment type="caution">
    <text evidence="18">The sequence shown here is derived from an EMBL/GenBank/DDBJ whole genome shotgun (WGS) entry which is preliminary data.</text>
</comment>
<dbReference type="InterPro" id="IPR004139">
    <property type="entry name" value="Glyco_trans_13"/>
</dbReference>
<keyword evidence="8" id="KW-0479">Metal-binding</keyword>
<evidence type="ECO:0000256" key="1">
    <source>
        <dbReference type="ARBA" id="ARBA00001936"/>
    </source>
</evidence>
<evidence type="ECO:0000256" key="15">
    <source>
        <dbReference type="ARBA" id="ARBA00041712"/>
    </source>
</evidence>
<dbReference type="Pfam" id="PF15490">
    <property type="entry name" value="Ten1_2"/>
    <property type="match status" value="1"/>
</dbReference>
<protein>
    <recommendedName>
        <fullName evidence="14">alpha-1,3-mannosyl-glycoprotein 2-beta-N-acetylglucosaminyltransferase</fullName>
        <ecNumber evidence="14">2.4.1.101</ecNumber>
    </recommendedName>
    <alternativeName>
        <fullName evidence="15">N-glycosyl-oligosaccharide-glycoprotein N-acetylglucosaminyltransferase I</fullName>
    </alternativeName>
</protein>
<evidence type="ECO:0000256" key="13">
    <source>
        <dbReference type="ARBA" id="ARBA00023211"/>
    </source>
</evidence>
<reference evidence="18 19" key="1">
    <citation type="submission" date="2024-02" db="EMBL/GenBank/DDBJ databases">
        <authorList>
            <person name="Chen Y."/>
            <person name="Shah S."/>
            <person name="Dougan E. K."/>
            <person name="Thang M."/>
            <person name="Chan C."/>
        </authorList>
    </citation>
    <scope>NUCLEOTIDE SEQUENCE [LARGE SCALE GENOMIC DNA]</scope>
</reference>
<evidence type="ECO:0000256" key="6">
    <source>
        <dbReference type="ARBA" id="ARBA00022679"/>
    </source>
</evidence>
<evidence type="ECO:0000256" key="17">
    <source>
        <dbReference type="SAM" id="MobiDB-lite"/>
    </source>
</evidence>
<comment type="pathway">
    <text evidence="3">Protein modification; protein glycosylation.</text>
</comment>
<keyword evidence="9" id="KW-0735">Signal-anchor</keyword>
<dbReference type="PANTHER" id="PTHR10468:SF0">
    <property type="entry name" value="ALPHA-1,3-MANNOSYL-GLYCOPROTEIN 2-BETA-N-ACETYLGLUCOSAMINYLTRANSFERASE"/>
    <property type="match status" value="1"/>
</dbReference>
<evidence type="ECO:0000256" key="16">
    <source>
        <dbReference type="ARBA" id="ARBA00049421"/>
    </source>
</evidence>
<proteinExistence type="inferred from homology"/>
<comment type="similarity">
    <text evidence="4">Belongs to the glycosyltransferase 13 family.</text>
</comment>
<dbReference type="Proteomes" id="UP001642484">
    <property type="component" value="Unassembled WGS sequence"/>
</dbReference>
<dbReference type="InterPro" id="IPR052261">
    <property type="entry name" value="Glycosyltransferase_13"/>
</dbReference>
<evidence type="ECO:0000256" key="9">
    <source>
        <dbReference type="ARBA" id="ARBA00022968"/>
    </source>
</evidence>
<keyword evidence="5" id="KW-0328">Glycosyltransferase</keyword>
<dbReference type="InterPro" id="IPR029044">
    <property type="entry name" value="Nucleotide-diphossugar_trans"/>
</dbReference>
<keyword evidence="11" id="KW-0333">Golgi apparatus</keyword>
<feature type="non-terminal residue" evidence="18">
    <location>
        <position position="1"/>
    </location>
</feature>
<dbReference type="Gene3D" id="2.40.50.140">
    <property type="entry name" value="Nucleic acid-binding proteins"/>
    <property type="match status" value="1"/>
</dbReference>
<accession>A0ABP0M5W3</accession>
<feature type="compositionally biased region" description="Basic and acidic residues" evidence="17">
    <location>
        <begin position="1"/>
        <end position="22"/>
    </location>
</feature>
<evidence type="ECO:0000256" key="5">
    <source>
        <dbReference type="ARBA" id="ARBA00022676"/>
    </source>
</evidence>
<evidence type="ECO:0000256" key="10">
    <source>
        <dbReference type="ARBA" id="ARBA00022989"/>
    </source>
</evidence>
<keyword evidence="19" id="KW-1185">Reference proteome</keyword>
<keyword evidence="10" id="KW-1133">Transmembrane helix</keyword>
<sequence length="589" mass="64077">VMVKESKSKRLKAKPERREKPAASRPLAPRPARRWTWSLGCLVLLQALAVLAVWPSTELPRPALPAREPHVAVPASSEAPAPPVTAVAAPGVDFGGETPGEGDIAALVIATGRNVQSLQKTLRSLLRAGFGTNAVLVSQSAPGEASRELCGDLGIAWAGPSPHLDVATFDGEADPWVHYGRSLDHAKKHFAERDFRSLFIAEEDLIFSNGLHSYLAQLHPLLFKDSSLWCISAYSDLSLAPFARDVSVMLRTSWFSGRAWMVSFKKIVEVILPHWSLQQRWRPLLRQLAAEAQQDCLVPEVSRAAFTGYLCDSAGIPGQCDEEEVESRRGAPLALLARGRCSLGEVQRLAKERYDELLRFEWPQAGALAQASTVATVEQLYQDASTPLLLVVNETKDVAESRMPGRSPACVRDRDGDGDVYQCVRELTATSGSVRVTGLVKELQGSGALLEDRGAVLHVDAASVLGRAVLQPGVHVQAVGEVDGHADARHAPLRLKARILRVLGPFDLALYEECLLQQRNCHRKTSSGPPLKNSGAWRTIDLNSTMKSNPCPKQKRRIWIKSANRPAMCEGVPGSTCLAGFQTVVPSWG</sequence>
<dbReference type="Gene3D" id="3.90.550.10">
    <property type="entry name" value="Spore Coat Polysaccharide Biosynthesis Protein SpsA, Chain A"/>
    <property type="match status" value="1"/>
</dbReference>
<evidence type="ECO:0000256" key="3">
    <source>
        <dbReference type="ARBA" id="ARBA00004922"/>
    </source>
</evidence>
<dbReference type="InterPro" id="IPR029146">
    <property type="entry name" value="Ten1_animal_plant"/>
</dbReference>
<feature type="region of interest" description="Disordered" evidence="17">
    <location>
        <begin position="1"/>
        <end position="29"/>
    </location>
</feature>
<keyword evidence="13" id="KW-0464">Manganese</keyword>
<evidence type="ECO:0000256" key="12">
    <source>
        <dbReference type="ARBA" id="ARBA00023136"/>
    </source>
</evidence>
<dbReference type="InterPro" id="IPR012340">
    <property type="entry name" value="NA-bd_OB-fold"/>
</dbReference>
<dbReference type="PANTHER" id="PTHR10468">
    <property type="entry name" value="PROTEIN O-LINKED-MANNOSE BETA-1,2-N-ACETYLGLUCOSAMINYLTRANSFERASE 1/ALPHA-1,3-MANNOSYL-GLYCOPROTEIN 2-BETA-N-ACETYLGLUCOSAMINYLTRANSFERASE"/>
    <property type="match status" value="1"/>
</dbReference>
<evidence type="ECO:0000256" key="11">
    <source>
        <dbReference type="ARBA" id="ARBA00023034"/>
    </source>
</evidence>
<keyword evidence="7" id="KW-0812">Transmembrane</keyword>
<keyword evidence="6" id="KW-0808">Transferase</keyword>
<evidence type="ECO:0000256" key="8">
    <source>
        <dbReference type="ARBA" id="ARBA00022723"/>
    </source>
</evidence>
<evidence type="ECO:0000313" key="19">
    <source>
        <dbReference type="Proteomes" id="UP001642484"/>
    </source>
</evidence>
<dbReference type="EC" id="2.4.1.101" evidence="14"/>
<keyword evidence="12" id="KW-0472">Membrane</keyword>
<evidence type="ECO:0000313" key="18">
    <source>
        <dbReference type="EMBL" id="CAK9045564.1"/>
    </source>
</evidence>
<evidence type="ECO:0000256" key="7">
    <source>
        <dbReference type="ARBA" id="ARBA00022692"/>
    </source>
</evidence>
<evidence type="ECO:0000256" key="14">
    <source>
        <dbReference type="ARBA" id="ARBA00038949"/>
    </source>
</evidence>
<comment type="cofactor">
    <cofactor evidence="1">
        <name>Mn(2+)</name>
        <dbReference type="ChEBI" id="CHEBI:29035"/>
    </cofactor>
</comment>
<organism evidence="18 19">
    <name type="scientific">Durusdinium trenchii</name>
    <dbReference type="NCBI Taxonomy" id="1381693"/>
    <lineage>
        <taxon>Eukaryota</taxon>
        <taxon>Sar</taxon>
        <taxon>Alveolata</taxon>
        <taxon>Dinophyceae</taxon>
        <taxon>Suessiales</taxon>
        <taxon>Symbiodiniaceae</taxon>
        <taxon>Durusdinium</taxon>
    </lineage>
</organism>
<gene>
    <name evidence="18" type="ORF">CCMP2556_LOCUS23787</name>
</gene>
<name>A0ABP0M5W3_9DINO</name>